<protein>
    <recommendedName>
        <fullName evidence="3">adenosine deaminase</fullName>
        <ecNumber evidence="3">3.5.4.4</ecNumber>
    </recommendedName>
</protein>
<dbReference type="Pfam" id="PF00962">
    <property type="entry name" value="A_deaminase"/>
    <property type="match status" value="1"/>
</dbReference>
<dbReference type="GO" id="GO:0006154">
    <property type="term" value="P:adenosine catabolic process"/>
    <property type="evidence" value="ECO:0007669"/>
    <property type="project" value="TreeGrafter"/>
</dbReference>
<dbReference type="PANTHER" id="PTHR11409:SF43">
    <property type="entry name" value="ADENOSINE DEAMINASE"/>
    <property type="match status" value="1"/>
</dbReference>
<evidence type="ECO:0000256" key="3">
    <source>
        <dbReference type="ARBA" id="ARBA00012784"/>
    </source>
</evidence>
<accession>A0A927CN65</accession>
<evidence type="ECO:0000256" key="6">
    <source>
        <dbReference type="ARBA" id="ARBA00022833"/>
    </source>
</evidence>
<dbReference type="GO" id="GO:0043103">
    <property type="term" value="P:hypoxanthine salvage"/>
    <property type="evidence" value="ECO:0007669"/>
    <property type="project" value="TreeGrafter"/>
</dbReference>
<dbReference type="GO" id="GO:0046872">
    <property type="term" value="F:metal ion binding"/>
    <property type="evidence" value="ECO:0007669"/>
    <property type="project" value="UniProtKB-KW"/>
</dbReference>
<dbReference type="GO" id="GO:0046103">
    <property type="term" value="P:inosine biosynthetic process"/>
    <property type="evidence" value="ECO:0007669"/>
    <property type="project" value="TreeGrafter"/>
</dbReference>
<dbReference type="InterPro" id="IPR001365">
    <property type="entry name" value="A_deaminase_dom"/>
</dbReference>
<keyword evidence="4" id="KW-0479">Metal-binding</keyword>
<gene>
    <name evidence="8" type="primary">add</name>
    <name evidence="8" type="ORF">IDH41_21435</name>
</gene>
<dbReference type="EC" id="3.5.4.4" evidence="3"/>
<dbReference type="CDD" id="cd01320">
    <property type="entry name" value="ADA"/>
    <property type="match status" value="1"/>
</dbReference>
<dbReference type="NCBIfam" id="TIGR01430">
    <property type="entry name" value="aden_deam"/>
    <property type="match status" value="1"/>
</dbReference>
<evidence type="ECO:0000256" key="2">
    <source>
        <dbReference type="ARBA" id="ARBA00006676"/>
    </source>
</evidence>
<keyword evidence="9" id="KW-1185">Reference proteome</keyword>
<evidence type="ECO:0000259" key="7">
    <source>
        <dbReference type="Pfam" id="PF00962"/>
    </source>
</evidence>
<dbReference type="EMBL" id="JACXIY010000027">
    <property type="protein sequence ID" value="MBD2871153.1"/>
    <property type="molecule type" value="Genomic_DNA"/>
</dbReference>
<evidence type="ECO:0000256" key="4">
    <source>
        <dbReference type="ARBA" id="ARBA00022723"/>
    </source>
</evidence>
<dbReference type="RefSeq" id="WP_190864675.1">
    <property type="nucleotide sequence ID" value="NZ_JACXIY010000027.1"/>
</dbReference>
<evidence type="ECO:0000256" key="5">
    <source>
        <dbReference type="ARBA" id="ARBA00022801"/>
    </source>
</evidence>
<reference evidence="8" key="1">
    <citation type="submission" date="2020-09" db="EMBL/GenBank/DDBJ databases">
        <title>A novel bacterium of genus Paenibacillus, isolated from South China Sea.</title>
        <authorList>
            <person name="Huang H."/>
            <person name="Mo K."/>
            <person name="Hu Y."/>
        </authorList>
    </citation>
    <scope>NUCLEOTIDE SEQUENCE</scope>
    <source>
        <strain evidence="8">IB182493</strain>
    </source>
</reference>
<dbReference type="PANTHER" id="PTHR11409">
    <property type="entry name" value="ADENOSINE DEAMINASE"/>
    <property type="match status" value="1"/>
</dbReference>
<dbReference type="InterPro" id="IPR032466">
    <property type="entry name" value="Metal_Hydrolase"/>
</dbReference>
<feature type="domain" description="Adenosine deaminase" evidence="7">
    <location>
        <begin position="20"/>
        <end position="341"/>
    </location>
</feature>
<dbReference type="SUPFAM" id="SSF51556">
    <property type="entry name" value="Metallo-dependent hydrolases"/>
    <property type="match status" value="1"/>
</dbReference>
<evidence type="ECO:0000256" key="1">
    <source>
        <dbReference type="ARBA" id="ARBA00001947"/>
    </source>
</evidence>
<keyword evidence="6" id="KW-0862">Zinc</keyword>
<organism evidence="8 9">
    <name type="scientific">Paenibacillus arenilitoris</name>
    <dbReference type="NCBI Taxonomy" id="2772299"/>
    <lineage>
        <taxon>Bacteria</taxon>
        <taxon>Bacillati</taxon>
        <taxon>Bacillota</taxon>
        <taxon>Bacilli</taxon>
        <taxon>Bacillales</taxon>
        <taxon>Paenibacillaceae</taxon>
        <taxon>Paenibacillus</taxon>
    </lineage>
</organism>
<evidence type="ECO:0000313" key="9">
    <source>
        <dbReference type="Proteomes" id="UP000632125"/>
    </source>
</evidence>
<name>A0A927CN65_9BACL</name>
<dbReference type="Proteomes" id="UP000632125">
    <property type="component" value="Unassembled WGS sequence"/>
</dbReference>
<dbReference type="GO" id="GO:0004000">
    <property type="term" value="F:adenosine deaminase activity"/>
    <property type="evidence" value="ECO:0007669"/>
    <property type="project" value="TreeGrafter"/>
</dbReference>
<dbReference type="Gene3D" id="3.20.20.140">
    <property type="entry name" value="Metal-dependent hydrolases"/>
    <property type="match status" value="1"/>
</dbReference>
<keyword evidence="5 8" id="KW-0378">Hydrolase</keyword>
<evidence type="ECO:0000313" key="8">
    <source>
        <dbReference type="EMBL" id="MBD2871153.1"/>
    </source>
</evidence>
<comment type="similarity">
    <text evidence="2">Belongs to the metallo-dependent hydrolases superfamily. Adenosine and AMP deaminases family.</text>
</comment>
<comment type="cofactor">
    <cofactor evidence="1">
        <name>Zn(2+)</name>
        <dbReference type="ChEBI" id="CHEBI:29105"/>
    </cofactor>
</comment>
<comment type="caution">
    <text evidence="8">The sequence shown here is derived from an EMBL/GenBank/DDBJ whole genome shotgun (WGS) entry which is preliminary data.</text>
</comment>
<dbReference type="AlphaFoldDB" id="A0A927CN65"/>
<dbReference type="InterPro" id="IPR006330">
    <property type="entry name" value="Ado/ade_deaminase"/>
</dbReference>
<sequence length="357" mass="39265">MIEPIVQAAEEDRLLIEKLPKVDLHVHLDGSVKPETIRELAAAQQQPLPTASDEALRASMQVDEHCEDLTQYLSKFGFVLPYLQTGPALERVAYELVGQAAEQRVKYVEVRFAPQLHRLKGLSIREAIGRVTEGLRHGERTFGTVARAIAICMRSHSDELNKAVVEEAALFLGKGVVAVDLAGDEASFPPERFRRLFADARRLGLPITIHAGEAAGADNVREAVMGLGAQRIGHGVRMLEDPSVVKLVKEMKIPLEMCPLSNIQTKAVKGWEAYPIRRYMEQGIIVTVNTDNMTVSGTTIQKEFDLLAEHFGLTALEAAGLVMNGARAAFLEEEKKRSLIRGFEDELATLGIGPEEA</sequence>
<dbReference type="GO" id="GO:0005829">
    <property type="term" value="C:cytosol"/>
    <property type="evidence" value="ECO:0007669"/>
    <property type="project" value="TreeGrafter"/>
</dbReference>
<proteinExistence type="inferred from homology"/>